<dbReference type="Proteomes" id="UP000324091">
    <property type="component" value="Chromosome 15"/>
</dbReference>
<name>A0A5C6P2G2_9TELE</name>
<dbReference type="InterPro" id="IPR000477">
    <property type="entry name" value="RT_dom"/>
</dbReference>
<dbReference type="PANTHER" id="PTHR47027">
    <property type="entry name" value="REVERSE TRANSCRIPTASE DOMAIN-CONTAINING PROTEIN"/>
    <property type="match status" value="1"/>
</dbReference>
<keyword evidence="5" id="KW-1185">Reference proteome</keyword>
<comment type="caution">
    <text evidence="4">The sequence shown here is derived from an EMBL/GenBank/DDBJ whole genome shotgun (WGS) entry which is preliminary data.</text>
</comment>
<organism evidence="4 5">
    <name type="scientific">Takifugu flavidus</name>
    <name type="common">sansaifugu</name>
    <dbReference type="NCBI Taxonomy" id="433684"/>
    <lineage>
        <taxon>Eukaryota</taxon>
        <taxon>Metazoa</taxon>
        <taxon>Chordata</taxon>
        <taxon>Craniata</taxon>
        <taxon>Vertebrata</taxon>
        <taxon>Euteleostomi</taxon>
        <taxon>Actinopterygii</taxon>
        <taxon>Neopterygii</taxon>
        <taxon>Teleostei</taxon>
        <taxon>Neoteleostei</taxon>
        <taxon>Acanthomorphata</taxon>
        <taxon>Eupercaria</taxon>
        <taxon>Tetraodontiformes</taxon>
        <taxon>Tetradontoidea</taxon>
        <taxon>Tetraodontidae</taxon>
        <taxon>Takifugu</taxon>
    </lineage>
</organism>
<proteinExistence type="inferred from homology"/>
<accession>A0A5C6P2G2</accession>
<evidence type="ECO:0000256" key="2">
    <source>
        <dbReference type="ARBA" id="ARBA00012180"/>
    </source>
</evidence>
<dbReference type="AlphaFoldDB" id="A0A5C6P2G2"/>
<evidence type="ECO:0000259" key="3">
    <source>
        <dbReference type="Pfam" id="PF00078"/>
    </source>
</evidence>
<gene>
    <name evidence="4" type="ORF">D4764_15G0008890</name>
</gene>
<dbReference type="SUPFAM" id="SSF56672">
    <property type="entry name" value="DNA/RNA polymerases"/>
    <property type="match status" value="1"/>
</dbReference>
<dbReference type="Pfam" id="PF00078">
    <property type="entry name" value="RVT_1"/>
    <property type="match status" value="1"/>
</dbReference>
<evidence type="ECO:0000313" key="4">
    <source>
        <dbReference type="EMBL" id="TWW73495.1"/>
    </source>
</evidence>
<protein>
    <recommendedName>
        <fullName evidence="2">ribonuclease H</fullName>
        <ecNumber evidence="2">3.1.26.4</ecNumber>
    </recommendedName>
</protein>
<dbReference type="InterPro" id="IPR043128">
    <property type="entry name" value="Rev_trsase/Diguanyl_cyclase"/>
</dbReference>
<dbReference type="EMBL" id="RHFK02000007">
    <property type="protein sequence ID" value="TWW73495.1"/>
    <property type="molecule type" value="Genomic_DNA"/>
</dbReference>
<comment type="similarity">
    <text evidence="1">Belongs to the beta type-B retroviral polymerase family. HERV class-II K(HML-2) pol subfamily.</text>
</comment>
<evidence type="ECO:0000313" key="5">
    <source>
        <dbReference type="Proteomes" id="UP000324091"/>
    </source>
</evidence>
<dbReference type="CDD" id="cd01650">
    <property type="entry name" value="RT_nLTR_like"/>
    <property type="match status" value="1"/>
</dbReference>
<sequence length="211" mass="23248">MHYGGPPDPKFDKKFAQLPKTITGMAKDVYVHEETAVITGITLLSLPGKVYSGVLERRVRWIVELWIQEEQCGFCPGCGTVDQLYTLSRVFEGPPIRAVRSLYDRCQSLVHIAGSKSNSFPVGVGLRQGCPLSPILFITFMDRIFRCSHGVEGVRFGDLRIGSLLFADDVVLLASSACDLQRSLDRFAAACEAAGMKISTSKSEAMVLNWK</sequence>
<dbReference type="EC" id="3.1.26.4" evidence="2"/>
<feature type="domain" description="Reverse transcriptase" evidence="3">
    <location>
        <begin position="94"/>
        <end position="206"/>
    </location>
</feature>
<dbReference type="PANTHER" id="PTHR47027:SF30">
    <property type="entry name" value="THAP-TYPE DOMAIN-CONTAINING PROTEIN"/>
    <property type="match status" value="1"/>
</dbReference>
<dbReference type="GO" id="GO:0004523">
    <property type="term" value="F:RNA-DNA hybrid ribonuclease activity"/>
    <property type="evidence" value="ECO:0007669"/>
    <property type="project" value="UniProtKB-EC"/>
</dbReference>
<dbReference type="Gene3D" id="3.30.70.270">
    <property type="match status" value="1"/>
</dbReference>
<reference evidence="4 5" key="1">
    <citation type="submission" date="2019-04" db="EMBL/GenBank/DDBJ databases">
        <title>Chromosome genome assembly for Takifugu flavidus.</title>
        <authorList>
            <person name="Xiao S."/>
        </authorList>
    </citation>
    <scope>NUCLEOTIDE SEQUENCE [LARGE SCALE GENOMIC DNA]</scope>
    <source>
        <strain evidence="4">HTHZ2018</strain>
        <tissue evidence="4">Muscle</tissue>
    </source>
</reference>
<dbReference type="InterPro" id="IPR043502">
    <property type="entry name" value="DNA/RNA_pol_sf"/>
</dbReference>
<evidence type="ECO:0000256" key="1">
    <source>
        <dbReference type="ARBA" id="ARBA00010879"/>
    </source>
</evidence>